<dbReference type="InterPro" id="IPR010721">
    <property type="entry name" value="UstE-like"/>
</dbReference>
<accession>A0A2D2AZD4</accession>
<reference evidence="2 3" key="1">
    <citation type="submission" date="2017-10" db="EMBL/GenBank/DDBJ databases">
        <title>Genome sequence of Caulobacter mirabilis FWC38.</title>
        <authorList>
            <person name="Fiebig A."/>
            <person name="Crosson S."/>
        </authorList>
    </citation>
    <scope>NUCLEOTIDE SEQUENCE [LARGE SCALE GENOMIC DNA]</scope>
    <source>
        <strain evidence="2 3">FWC 38</strain>
    </source>
</reference>
<dbReference type="PANTHER" id="PTHR32251:SF17">
    <property type="entry name" value="STEROID 5-ALPHA REDUCTASE C-TERMINAL DOMAIN-CONTAINING PROTEIN"/>
    <property type="match status" value="1"/>
</dbReference>
<dbReference type="Proteomes" id="UP000228945">
    <property type="component" value="Chromosome"/>
</dbReference>
<evidence type="ECO:0000313" key="3">
    <source>
        <dbReference type="Proteomes" id="UP000228945"/>
    </source>
</evidence>
<dbReference type="PANTHER" id="PTHR32251">
    <property type="entry name" value="3-OXO-5-ALPHA-STEROID 4-DEHYDROGENASE"/>
    <property type="match status" value="1"/>
</dbReference>
<keyword evidence="1" id="KW-0472">Membrane</keyword>
<keyword evidence="1" id="KW-0812">Transmembrane</keyword>
<dbReference type="Gene3D" id="1.20.120.1630">
    <property type="match status" value="1"/>
</dbReference>
<dbReference type="GO" id="GO:0016020">
    <property type="term" value="C:membrane"/>
    <property type="evidence" value="ECO:0007669"/>
    <property type="project" value="TreeGrafter"/>
</dbReference>
<organism evidence="2 3">
    <name type="scientific">Caulobacter mirabilis</name>
    <dbReference type="NCBI Taxonomy" id="69666"/>
    <lineage>
        <taxon>Bacteria</taxon>
        <taxon>Pseudomonadati</taxon>
        <taxon>Pseudomonadota</taxon>
        <taxon>Alphaproteobacteria</taxon>
        <taxon>Caulobacterales</taxon>
        <taxon>Caulobacteraceae</taxon>
        <taxon>Caulobacter</taxon>
    </lineage>
</organism>
<dbReference type="PROSITE" id="PS50244">
    <property type="entry name" value="S5A_REDUCTASE"/>
    <property type="match status" value="1"/>
</dbReference>
<protein>
    <submittedName>
        <fullName evidence="2">Uncharacterized protein</fullName>
    </submittedName>
</protein>
<keyword evidence="3" id="KW-1185">Reference proteome</keyword>
<feature type="transmembrane region" description="Helical" evidence="1">
    <location>
        <begin position="59"/>
        <end position="78"/>
    </location>
</feature>
<dbReference type="EMBL" id="CP024201">
    <property type="protein sequence ID" value="ATQ43378.1"/>
    <property type="molecule type" value="Genomic_DNA"/>
</dbReference>
<dbReference type="AlphaFoldDB" id="A0A2D2AZD4"/>
<dbReference type="RefSeq" id="WP_099622629.1">
    <property type="nucleotide sequence ID" value="NZ_CP024201.1"/>
</dbReference>
<keyword evidence="1" id="KW-1133">Transmembrane helix</keyword>
<dbReference type="OrthoDB" id="9779233at2"/>
<gene>
    <name evidence="2" type="ORF">CSW64_13635</name>
</gene>
<sequence length="261" mass="28373">MILLAAALAAAALMTLAWVVVRVTGSGGWTDVFWTGSVGLLAAWAALQPSEGASPVRQVIVAALVAIWAVRLGGYILARTWRSGHVDPRYETLKRAWGGWGLKAWGFLMIQAATILVLVVAARAAAVRPDAEVGWREGLAVAILLVAVAGEGAADRQMAAFRRSPANANKVADVGLWAWSRHPNYFFEWLGWLAYPVMALQPGYPAGWLSLLAPALMWWLLSHVSGVPPLEAQMLKTRPDAYRAYQARVSRFFPRPPRPIA</sequence>
<dbReference type="Pfam" id="PF06966">
    <property type="entry name" value="DUF1295"/>
    <property type="match status" value="1"/>
</dbReference>
<evidence type="ECO:0000256" key="1">
    <source>
        <dbReference type="SAM" id="Phobius"/>
    </source>
</evidence>
<name>A0A2D2AZD4_9CAUL</name>
<dbReference type="KEGG" id="cmb:CSW64_13635"/>
<evidence type="ECO:0000313" key="2">
    <source>
        <dbReference type="EMBL" id="ATQ43378.1"/>
    </source>
</evidence>
<feature type="transmembrane region" description="Helical" evidence="1">
    <location>
        <begin position="27"/>
        <end position="47"/>
    </location>
</feature>
<feature type="transmembrane region" description="Helical" evidence="1">
    <location>
        <begin position="104"/>
        <end position="126"/>
    </location>
</feature>
<proteinExistence type="predicted"/>